<evidence type="ECO:0008006" key="4">
    <source>
        <dbReference type="Google" id="ProtNLM"/>
    </source>
</evidence>
<dbReference type="PANTHER" id="PTHR35392">
    <property type="entry name" value="ZN(II)2CYS6 TRANSCRIPTION FACTOR (EUROFUNG)-RELATED-RELATED"/>
    <property type="match status" value="1"/>
</dbReference>
<comment type="caution">
    <text evidence="2">The sequence shown here is derived from an EMBL/GenBank/DDBJ whole genome shotgun (WGS) entry which is preliminary data.</text>
</comment>
<keyword evidence="3" id="KW-1185">Reference proteome</keyword>
<reference evidence="2" key="1">
    <citation type="journal article" date="2021" name="IMA Fungus">
        <title>Genomic characterization of three marine fungi, including Emericellopsis atlantica sp. nov. with signatures of a generalist lifestyle and marine biomass degradation.</title>
        <authorList>
            <person name="Hagestad O.C."/>
            <person name="Hou L."/>
            <person name="Andersen J.H."/>
            <person name="Hansen E.H."/>
            <person name="Altermark B."/>
            <person name="Li C."/>
            <person name="Kuhnert E."/>
            <person name="Cox R.J."/>
            <person name="Crous P.W."/>
            <person name="Spatafora J.W."/>
            <person name="Lail K."/>
            <person name="Amirebrahimi M."/>
            <person name="Lipzen A."/>
            <person name="Pangilinan J."/>
            <person name="Andreopoulos W."/>
            <person name="Hayes R.D."/>
            <person name="Ng V."/>
            <person name="Grigoriev I.V."/>
            <person name="Jackson S.A."/>
            <person name="Sutton T.D.S."/>
            <person name="Dobson A.D.W."/>
            <person name="Rama T."/>
        </authorList>
    </citation>
    <scope>NUCLEOTIDE SEQUENCE</scope>
    <source>
        <strain evidence="2">TRa018bII</strain>
    </source>
</reference>
<dbReference type="Proteomes" id="UP000824998">
    <property type="component" value="Unassembled WGS sequence"/>
</dbReference>
<evidence type="ECO:0000256" key="1">
    <source>
        <dbReference type="SAM" id="MobiDB-lite"/>
    </source>
</evidence>
<protein>
    <recommendedName>
        <fullName evidence="4">Zn(2)-C6 fungal-type domain-containing protein</fullName>
    </recommendedName>
</protein>
<organism evidence="2 3">
    <name type="scientific">Amylocarpus encephaloides</name>
    <dbReference type="NCBI Taxonomy" id="45428"/>
    <lineage>
        <taxon>Eukaryota</taxon>
        <taxon>Fungi</taxon>
        <taxon>Dikarya</taxon>
        <taxon>Ascomycota</taxon>
        <taxon>Pezizomycotina</taxon>
        <taxon>Leotiomycetes</taxon>
        <taxon>Helotiales</taxon>
        <taxon>Helotiales incertae sedis</taxon>
        <taxon>Amylocarpus</taxon>
    </lineage>
</organism>
<gene>
    <name evidence="2" type="ORF">BJ875DRAFT_479458</name>
</gene>
<evidence type="ECO:0000313" key="3">
    <source>
        <dbReference type="Proteomes" id="UP000824998"/>
    </source>
</evidence>
<evidence type="ECO:0000313" key="2">
    <source>
        <dbReference type="EMBL" id="KAG9239332.1"/>
    </source>
</evidence>
<dbReference type="InterPro" id="IPR052973">
    <property type="entry name" value="Fungal_sec-metab_reg_TF"/>
</dbReference>
<name>A0A9P7YTA2_9HELO</name>
<dbReference type="AlphaFoldDB" id="A0A9P7YTA2"/>
<sequence>MDSNPTNWSYDEFLFQSTDFGDDYYGSTANATPLDGSTAPSTPVSSESTLSTALIGVRFQQDNKRRRSPIDSESNALTRPRKTRKLKCPQNTAKVRERGACYPCFKNKKQCRDLADPTGACEHCLSQPSTFIPGLLRPLCWRPNIRSTEIFRRGPTIDFAASHRGNHKDAVSGKQASWKHFATSRSKKEPSISVELSQNWTSNTMKIQLDRYQPRSTDKQFYSWYEDDVEHIYNTPAYGISNSDMSSSAMEEFLGQNFDEYISEHLRNASEITRQTFKIAREYKTLPLVGRALKLWVGCRFIEEPWSIVGVETLGMARDENPNSPYYDRIPVPPIVDLQIDLIAINDILQPEMKKILNQVKKMLESKHSWNNWFEIYLSHFILLHNVELTMAHDAWFVKRNNLKTKYSNKNLVDTIMQGATTLLTCFHYAHQGYTPFTNPRLEETQSWTTRQADYLGDMRRLLGTVHGDYTQDPARELFWTGQLHKPDWRPVVLVS</sequence>
<feature type="region of interest" description="Disordered" evidence="1">
    <location>
        <begin position="56"/>
        <end position="91"/>
    </location>
</feature>
<dbReference type="OrthoDB" id="4540227at2759"/>
<dbReference type="PANTHER" id="PTHR35392:SF3">
    <property type="entry name" value="ZN(2)-C6 FUNGAL-TYPE DOMAIN-CONTAINING PROTEIN"/>
    <property type="match status" value="1"/>
</dbReference>
<proteinExistence type="predicted"/>
<dbReference type="EMBL" id="MU251359">
    <property type="protein sequence ID" value="KAG9239332.1"/>
    <property type="molecule type" value="Genomic_DNA"/>
</dbReference>
<accession>A0A9P7YTA2</accession>